<keyword evidence="2" id="KW-0238">DNA-binding</keyword>
<dbReference type="InterPro" id="IPR000485">
    <property type="entry name" value="AsnC-type_HTH_dom"/>
</dbReference>
<dbReference type="PANTHER" id="PTHR30154:SF34">
    <property type="entry name" value="TRANSCRIPTIONAL REGULATOR AZLB"/>
    <property type="match status" value="1"/>
</dbReference>
<dbReference type="InterPro" id="IPR011008">
    <property type="entry name" value="Dimeric_a/b-barrel"/>
</dbReference>
<organism evidence="5 6">
    <name type="scientific">Nitrincola tibetensis</name>
    <dbReference type="NCBI Taxonomy" id="2219697"/>
    <lineage>
        <taxon>Bacteria</taxon>
        <taxon>Pseudomonadati</taxon>
        <taxon>Pseudomonadota</taxon>
        <taxon>Gammaproteobacteria</taxon>
        <taxon>Oceanospirillales</taxon>
        <taxon>Oceanospirillaceae</taxon>
        <taxon>Nitrincola</taxon>
    </lineage>
</organism>
<dbReference type="GO" id="GO:0043565">
    <property type="term" value="F:sequence-specific DNA binding"/>
    <property type="evidence" value="ECO:0007669"/>
    <property type="project" value="InterPro"/>
</dbReference>
<dbReference type="SUPFAM" id="SSF46785">
    <property type="entry name" value="Winged helix' DNA-binding domain"/>
    <property type="match status" value="1"/>
</dbReference>
<gene>
    <name evidence="5" type="ORF">DN062_04930</name>
</gene>
<name>A0A364NP98_9GAMM</name>
<dbReference type="Gene3D" id="3.30.70.920">
    <property type="match status" value="1"/>
</dbReference>
<evidence type="ECO:0000313" key="6">
    <source>
        <dbReference type="Proteomes" id="UP000250744"/>
    </source>
</evidence>
<proteinExistence type="predicted"/>
<keyword evidence="3" id="KW-0804">Transcription</keyword>
<dbReference type="GO" id="GO:0043200">
    <property type="term" value="P:response to amino acid"/>
    <property type="evidence" value="ECO:0007669"/>
    <property type="project" value="TreeGrafter"/>
</dbReference>
<sequence>MRYSITQGLIKGLYLRHLYGKISRMKNTLSLDKFDYALLERLQKDCHTPLRELAEVVHLSTASVQRRIQKLKEAGYIQASVAVLDPEKLGQVITIMVEVHAEKTQAADLELLKKMFSGPEIQQCYYVTGDADFLLVLMVPSMSAFQAICDRLFHSNPNVKWFRTIVVLDRVKVGMEVLLS</sequence>
<dbReference type="InterPro" id="IPR019888">
    <property type="entry name" value="Tscrpt_reg_AsnC-like"/>
</dbReference>
<dbReference type="SMART" id="SM00344">
    <property type="entry name" value="HTH_ASNC"/>
    <property type="match status" value="1"/>
</dbReference>
<dbReference type="EMBL" id="QKRX01000003">
    <property type="protein sequence ID" value="RAU18830.1"/>
    <property type="molecule type" value="Genomic_DNA"/>
</dbReference>
<dbReference type="AlphaFoldDB" id="A0A364NP98"/>
<keyword evidence="1" id="KW-0805">Transcription regulation</keyword>
<dbReference type="InterPro" id="IPR036388">
    <property type="entry name" value="WH-like_DNA-bd_sf"/>
</dbReference>
<keyword evidence="6" id="KW-1185">Reference proteome</keyword>
<evidence type="ECO:0000259" key="4">
    <source>
        <dbReference type="PROSITE" id="PS50956"/>
    </source>
</evidence>
<dbReference type="Gene3D" id="1.10.10.10">
    <property type="entry name" value="Winged helix-like DNA-binding domain superfamily/Winged helix DNA-binding domain"/>
    <property type="match status" value="1"/>
</dbReference>
<dbReference type="PANTHER" id="PTHR30154">
    <property type="entry name" value="LEUCINE-RESPONSIVE REGULATORY PROTEIN"/>
    <property type="match status" value="1"/>
</dbReference>
<dbReference type="OrthoDB" id="8590699at2"/>
<dbReference type="Pfam" id="PF13404">
    <property type="entry name" value="HTH_AsnC-type"/>
    <property type="match status" value="1"/>
</dbReference>
<dbReference type="PROSITE" id="PS50956">
    <property type="entry name" value="HTH_ASNC_2"/>
    <property type="match status" value="1"/>
</dbReference>
<evidence type="ECO:0000313" key="5">
    <source>
        <dbReference type="EMBL" id="RAU18830.1"/>
    </source>
</evidence>
<reference evidence="5 6" key="1">
    <citation type="submission" date="2018-06" db="EMBL/GenBank/DDBJ databases">
        <title>Nitrincola tibetense sp. nov., isolated from Lake XuguoCo on Tibetan Plateau.</title>
        <authorList>
            <person name="Xing P."/>
        </authorList>
    </citation>
    <scope>NUCLEOTIDE SEQUENCE [LARGE SCALE GENOMIC DNA]</scope>
    <source>
        <strain evidence="6">xg18</strain>
    </source>
</reference>
<feature type="domain" description="HTH asnC-type" evidence="4">
    <location>
        <begin position="31"/>
        <end position="92"/>
    </location>
</feature>
<protein>
    <submittedName>
        <fullName evidence="5">AsnC family transcriptional regulator</fullName>
    </submittedName>
</protein>
<evidence type="ECO:0000256" key="3">
    <source>
        <dbReference type="ARBA" id="ARBA00023163"/>
    </source>
</evidence>
<dbReference type="InterPro" id="IPR019887">
    <property type="entry name" value="Tscrpt_reg_AsnC/Lrp_C"/>
</dbReference>
<dbReference type="PRINTS" id="PR00033">
    <property type="entry name" value="HTHASNC"/>
</dbReference>
<evidence type="ECO:0000256" key="1">
    <source>
        <dbReference type="ARBA" id="ARBA00023015"/>
    </source>
</evidence>
<dbReference type="GO" id="GO:0005829">
    <property type="term" value="C:cytosol"/>
    <property type="evidence" value="ECO:0007669"/>
    <property type="project" value="TreeGrafter"/>
</dbReference>
<dbReference type="InterPro" id="IPR036390">
    <property type="entry name" value="WH_DNA-bd_sf"/>
</dbReference>
<accession>A0A364NP98</accession>
<dbReference type="Proteomes" id="UP000250744">
    <property type="component" value="Unassembled WGS sequence"/>
</dbReference>
<dbReference type="SUPFAM" id="SSF54909">
    <property type="entry name" value="Dimeric alpha+beta barrel"/>
    <property type="match status" value="1"/>
</dbReference>
<dbReference type="Pfam" id="PF01037">
    <property type="entry name" value="AsnC_trans_reg"/>
    <property type="match status" value="1"/>
</dbReference>
<evidence type="ECO:0000256" key="2">
    <source>
        <dbReference type="ARBA" id="ARBA00023125"/>
    </source>
</evidence>
<comment type="caution">
    <text evidence="5">The sequence shown here is derived from an EMBL/GenBank/DDBJ whole genome shotgun (WGS) entry which is preliminary data.</text>
</comment>